<dbReference type="eggNOG" id="KOG0619">
    <property type="taxonomic scope" value="Eukaryota"/>
</dbReference>
<keyword evidence="3" id="KW-0677">Repeat</keyword>
<keyword evidence="1" id="KW-0433">Leucine-rich repeat</keyword>
<evidence type="ECO:0000256" key="1">
    <source>
        <dbReference type="ARBA" id="ARBA00022614"/>
    </source>
</evidence>
<evidence type="ECO:0000313" key="6">
    <source>
        <dbReference type="Proteomes" id="UP000000305"/>
    </source>
</evidence>
<evidence type="ECO:0000256" key="4">
    <source>
        <dbReference type="SAM" id="SignalP"/>
    </source>
</evidence>
<evidence type="ECO:0000313" key="5">
    <source>
        <dbReference type="EMBL" id="EFX80466.1"/>
    </source>
</evidence>
<dbReference type="InParanoid" id="E9GJI1"/>
<organism evidence="5 6">
    <name type="scientific">Daphnia pulex</name>
    <name type="common">Water flea</name>
    <dbReference type="NCBI Taxonomy" id="6669"/>
    <lineage>
        <taxon>Eukaryota</taxon>
        <taxon>Metazoa</taxon>
        <taxon>Ecdysozoa</taxon>
        <taxon>Arthropoda</taxon>
        <taxon>Crustacea</taxon>
        <taxon>Branchiopoda</taxon>
        <taxon>Diplostraca</taxon>
        <taxon>Cladocera</taxon>
        <taxon>Anomopoda</taxon>
        <taxon>Daphniidae</taxon>
        <taxon>Daphnia</taxon>
    </lineage>
</organism>
<keyword evidence="2 4" id="KW-0732">Signal</keyword>
<dbReference type="OrthoDB" id="6343752at2759"/>
<sequence length="377" mass="40604">MNVYNACIATVFIVLVGGILPNIQAECEDYSPCACGQDADGNLYVNCIDVMPLDIQAAFSRTTALDIYSLVIILPAAGGAIPADLLAGKRALIMDLLGTSRDSFQLIMDPAAIRSSSSYTKQLVISKCDLSLLNFDFLRGFARLEELRLDTTSNVKPIENLPPLTSLVGLAIDNSQGFDDLINFPARAFSSLDHLYFYNDALSDQAVDIVLNAFLSSTSANTLTTLTLSKNQITRVPSQIVSLPNVINFALTNNNISMVNTGAFSLTAPKKIYLNNVSLDTIEPNAFQGDYSYAEIDLSNNNLVSFDYSVFQPVLTQMAGIANSTGSVFLANNPFSCDCGLAWLIRDNPNLLKATIGGTCANSTSFEDLNPGGYINC</sequence>
<dbReference type="GO" id="GO:0016020">
    <property type="term" value="C:membrane"/>
    <property type="evidence" value="ECO:0000318"/>
    <property type="project" value="GO_Central"/>
</dbReference>
<dbReference type="STRING" id="6669.E9GJI1"/>
<dbReference type="PhylomeDB" id="E9GJI1"/>
<dbReference type="Gene3D" id="3.80.10.10">
    <property type="entry name" value="Ribonuclease Inhibitor"/>
    <property type="match status" value="1"/>
</dbReference>
<name>E9GJI1_DAPPU</name>
<dbReference type="InterPro" id="IPR032675">
    <property type="entry name" value="LRR_dom_sf"/>
</dbReference>
<dbReference type="EMBL" id="GL732547">
    <property type="protein sequence ID" value="EFX80466.1"/>
    <property type="molecule type" value="Genomic_DNA"/>
</dbReference>
<evidence type="ECO:0000256" key="3">
    <source>
        <dbReference type="ARBA" id="ARBA00022737"/>
    </source>
</evidence>
<keyword evidence="6" id="KW-1185">Reference proteome</keyword>
<dbReference type="OMA" id="VYNACIA"/>
<dbReference type="KEGG" id="dpx:DAPPUDRAFT_304050"/>
<feature type="signal peptide" evidence="4">
    <location>
        <begin position="1"/>
        <end position="25"/>
    </location>
</feature>
<dbReference type="PANTHER" id="PTHR24364:SF18">
    <property type="entry name" value="LP06937P"/>
    <property type="match status" value="1"/>
</dbReference>
<dbReference type="Proteomes" id="UP000000305">
    <property type="component" value="Unassembled WGS sequence"/>
</dbReference>
<reference evidence="5 6" key="1">
    <citation type="journal article" date="2011" name="Science">
        <title>The ecoresponsive genome of Daphnia pulex.</title>
        <authorList>
            <person name="Colbourne J.K."/>
            <person name="Pfrender M.E."/>
            <person name="Gilbert D."/>
            <person name="Thomas W.K."/>
            <person name="Tucker A."/>
            <person name="Oakley T.H."/>
            <person name="Tokishita S."/>
            <person name="Aerts A."/>
            <person name="Arnold G.J."/>
            <person name="Basu M.K."/>
            <person name="Bauer D.J."/>
            <person name="Caceres C.E."/>
            <person name="Carmel L."/>
            <person name="Casola C."/>
            <person name="Choi J.H."/>
            <person name="Detter J.C."/>
            <person name="Dong Q."/>
            <person name="Dusheyko S."/>
            <person name="Eads B.D."/>
            <person name="Frohlich T."/>
            <person name="Geiler-Samerotte K.A."/>
            <person name="Gerlach D."/>
            <person name="Hatcher P."/>
            <person name="Jogdeo S."/>
            <person name="Krijgsveld J."/>
            <person name="Kriventseva E.V."/>
            <person name="Kultz D."/>
            <person name="Laforsch C."/>
            <person name="Lindquist E."/>
            <person name="Lopez J."/>
            <person name="Manak J.R."/>
            <person name="Muller J."/>
            <person name="Pangilinan J."/>
            <person name="Patwardhan R.P."/>
            <person name="Pitluck S."/>
            <person name="Pritham E.J."/>
            <person name="Rechtsteiner A."/>
            <person name="Rho M."/>
            <person name="Rogozin I.B."/>
            <person name="Sakarya O."/>
            <person name="Salamov A."/>
            <person name="Schaack S."/>
            <person name="Shapiro H."/>
            <person name="Shiga Y."/>
            <person name="Skalitzky C."/>
            <person name="Smith Z."/>
            <person name="Souvorov A."/>
            <person name="Sung W."/>
            <person name="Tang Z."/>
            <person name="Tsuchiya D."/>
            <person name="Tu H."/>
            <person name="Vos H."/>
            <person name="Wang M."/>
            <person name="Wolf Y.I."/>
            <person name="Yamagata H."/>
            <person name="Yamada T."/>
            <person name="Ye Y."/>
            <person name="Shaw J.R."/>
            <person name="Andrews J."/>
            <person name="Crease T.J."/>
            <person name="Tang H."/>
            <person name="Lucas S.M."/>
            <person name="Robertson H.M."/>
            <person name="Bork P."/>
            <person name="Koonin E.V."/>
            <person name="Zdobnov E.M."/>
            <person name="Grigoriev I.V."/>
            <person name="Lynch M."/>
            <person name="Boore J.L."/>
        </authorList>
    </citation>
    <scope>NUCLEOTIDE SEQUENCE [LARGE SCALE GENOMIC DNA]</scope>
</reference>
<dbReference type="InterPro" id="IPR052286">
    <property type="entry name" value="Wnt_signaling_inhibitor"/>
</dbReference>
<dbReference type="SUPFAM" id="SSF52058">
    <property type="entry name" value="L domain-like"/>
    <property type="match status" value="1"/>
</dbReference>
<dbReference type="HOGENOM" id="CLU_057004_0_0_1"/>
<evidence type="ECO:0008006" key="7">
    <source>
        <dbReference type="Google" id="ProtNLM"/>
    </source>
</evidence>
<evidence type="ECO:0000256" key="2">
    <source>
        <dbReference type="ARBA" id="ARBA00022729"/>
    </source>
</evidence>
<proteinExistence type="predicted"/>
<accession>E9GJI1</accession>
<feature type="chain" id="PRO_5003241279" description="LRRCT domain-containing protein" evidence="4">
    <location>
        <begin position="26"/>
        <end position="377"/>
    </location>
</feature>
<dbReference type="PANTHER" id="PTHR24364">
    <property type="entry name" value="LP06937P"/>
    <property type="match status" value="1"/>
</dbReference>
<dbReference type="AlphaFoldDB" id="E9GJI1"/>
<gene>
    <name evidence="5" type="ORF">DAPPUDRAFT_304050</name>
</gene>
<protein>
    <recommendedName>
        <fullName evidence="7">LRRCT domain-containing protein</fullName>
    </recommendedName>
</protein>